<name>A0ABQ0EJ57_APOSI</name>
<keyword evidence="2" id="KW-1185">Reference proteome</keyword>
<sequence length="74" mass="7965">MLSIQAGTLDLVETPPVVGSLPAVVPGPLNLPFSTPKFTSRQRSTQPSKVTSQKACTSIQRWQVCTCSQILPLQ</sequence>
<evidence type="ECO:0000313" key="1">
    <source>
        <dbReference type="EMBL" id="GAB1287087.1"/>
    </source>
</evidence>
<comment type="caution">
    <text evidence="1">The sequence shown here is derived from an EMBL/GenBank/DDBJ whole genome shotgun (WGS) entry which is preliminary data.</text>
</comment>
<dbReference type="Proteomes" id="UP001623349">
    <property type="component" value="Unassembled WGS sequence"/>
</dbReference>
<dbReference type="EMBL" id="BAAFST010000002">
    <property type="protein sequence ID" value="GAB1287087.1"/>
    <property type="molecule type" value="Genomic_DNA"/>
</dbReference>
<proteinExistence type="predicted"/>
<reference evidence="1 2" key="1">
    <citation type="submission" date="2024-08" db="EMBL/GenBank/DDBJ databases">
        <title>The draft genome of Apodemus speciosus.</title>
        <authorList>
            <person name="Nabeshima K."/>
            <person name="Suzuki S."/>
            <person name="Onuma M."/>
        </authorList>
    </citation>
    <scope>NUCLEOTIDE SEQUENCE [LARGE SCALE GENOMIC DNA]</scope>
    <source>
        <strain evidence="1">IB14-021</strain>
    </source>
</reference>
<organism evidence="1 2">
    <name type="scientific">Apodemus speciosus</name>
    <name type="common">Large Japanese field mouse</name>
    <dbReference type="NCBI Taxonomy" id="105296"/>
    <lineage>
        <taxon>Eukaryota</taxon>
        <taxon>Metazoa</taxon>
        <taxon>Chordata</taxon>
        <taxon>Craniata</taxon>
        <taxon>Vertebrata</taxon>
        <taxon>Euteleostomi</taxon>
        <taxon>Mammalia</taxon>
        <taxon>Eutheria</taxon>
        <taxon>Euarchontoglires</taxon>
        <taxon>Glires</taxon>
        <taxon>Rodentia</taxon>
        <taxon>Myomorpha</taxon>
        <taxon>Muroidea</taxon>
        <taxon>Muridae</taxon>
        <taxon>Murinae</taxon>
        <taxon>Apodemus</taxon>
    </lineage>
</organism>
<accession>A0ABQ0EJ57</accession>
<evidence type="ECO:0000313" key="2">
    <source>
        <dbReference type="Proteomes" id="UP001623349"/>
    </source>
</evidence>
<protein>
    <submittedName>
        <fullName evidence="1">BPI fold-containing family B, member 9B</fullName>
    </submittedName>
</protein>
<gene>
    <name evidence="1" type="ORF">APTSU1_000231700</name>
</gene>